<organism evidence="2 3">
    <name type="scientific">Culter alburnus</name>
    <name type="common">Topmouth culter</name>
    <dbReference type="NCBI Taxonomy" id="194366"/>
    <lineage>
        <taxon>Eukaryota</taxon>
        <taxon>Metazoa</taxon>
        <taxon>Chordata</taxon>
        <taxon>Craniata</taxon>
        <taxon>Vertebrata</taxon>
        <taxon>Euteleostomi</taxon>
        <taxon>Actinopterygii</taxon>
        <taxon>Neopterygii</taxon>
        <taxon>Teleostei</taxon>
        <taxon>Ostariophysi</taxon>
        <taxon>Cypriniformes</taxon>
        <taxon>Xenocyprididae</taxon>
        <taxon>Xenocypridinae</taxon>
        <taxon>Culter</taxon>
    </lineage>
</organism>
<reference evidence="2 3" key="1">
    <citation type="submission" date="2024-05" db="EMBL/GenBank/DDBJ databases">
        <title>A high-quality chromosomal-level genome assembly of Topmouth culter (Culter alburnus).</title>
        <authorList>
            <person name="Zhao H."/>
        </authorList>
    </citation>
    <scope>NUCLEOTIDE SEQUENCE [LARGE SCALE GENOMIC DNA]</scope>
    <source>
        <strain evidence="2">CATC2023</strain>
        <tissue evidence="2">Muscle</tissue>
    </source>
</reference>
<evidence type="ECO:0008006" key="4">
    <source>
        <dbReference type="Google" id="ProtNLM"/>
    </source>
</evidence>
<evidence type="ECO:0000313" key="3">
    <source>
        <dbReference type="Proteomes" id="UP001479290"/>
    </source>
</evidence>
<dbReference type="PANTHER" id="PTHR14389">
    <property type="entry name" value="SI:CH1073-475A24.1"/>
    <property type="match status" value="1"/>
</dbReference>
<feature type="region of interest" description="Disordered" evidence="1">
    <location>
        <begin position="226"/>
        <end position="281"/>
    </location>
</feature>
<dbReference type="InterPro" id="IPR043504">
    <property type="entry name" value="Peptidase_S1_PA_chymotrypsin"/>
</dbReference>
<dbReference type="Gene3D" id="2.40.10.10">
    <property type="entry name" value="Trypsin-like serine proteases"/>
    <property type="match status" value="2"/>
</dbReference>
<protein>
    <recommendedName>
        <fullName evidence="4">Protein FAM111A</fullName>
    </recommendedName>
</protein>
<gene>
    <name evidence="2" type="ORF">ABG768_023342</name>
</gene>
<dbReference type="GO" id="GO:0005634">
    <property type="term" value="C:nucleus"/>
    <property type="evidence" value="ECO:0007669"/>
    <property type="project" value="TreeGrafter"/>
</dbReference>
<dbReference type="Pfam" id="PF13365">
    <property type="entry name" value="Trypsin_2"/>
    <property type="match status" value="1"/>
</dbReference>
<dbReference type="Proteomes" id="UP001479290">
    <property type="component" value="Unassembled WGS sequence"/>
</dbReference>
<proteinExistence type="predicted"/>
<dbReference type="GO" id="GO:0000785">
    <property type="term" value="C:chromatin"/>
    <property type="evidence" value="ECO:0007669"/>
    <property type="project" value="TreeGrafter"/>
</dbReference>
<dbReference type="SUPFAM" id="SSF50494">
    <property type="entry name" value="Trypsin-like serine proteases"/>
    <property type="match status" value="1"/>
</dbReference>
<keyword evidence="3" id="KW-1185">Reference proteome</keyword>
<evidence type="ECO:0000256" key="1">
    <source>
        <dbReference type="SAM" id="MobiDB-lite"/>
    </source>
</evidence>
<accession>A0AAW2ARU2</accession>
<dbReference type="PANTHER" id="PTHR14389:SF3">
    <property type="entry name" value="PROTEIN FAM111A-LIKE"/>
    <property type="match status" value="1"/>
</dbReference>
<feature type="compositionally biased region" description="Polar residues" evidence="1">
    <location>
        <begin position="270"/>
        <end position="280"/>
    </location>
</feature>
<dbReference type="EMBL" id="JAWDJR010000005">
    <property type="protein sequence ID" value="KAK9975289.1"/>
    <property type="molecule type" value="Genomic_DNA"/>
</dbReference>
<dbReference type="GO" id="GO:0006260">
    <property type="term" value="P:DNA replication"/>
    <property type="evidence" value="ECO:0007669"/>
    <property type="project" value="TreeGrafter"/>
</dbReference>
<sequence length="563" mass="63702">MMAQSFKKEAEEEPLKDLQQDVEEKEHSFNFCLNSKKQPFSVTCKTSMTVLEALNSRKIFRIEKEKNIQKEILILRSIGDHHGAAVKTDFPCCLIEKDETLDITFIKKDENSSTNQQTTADPSLLSKRSQPETLVIFLVEKGGGEGVTCLLKSEALRTRVRYVCVLAFIGEKIKTALKRDGRFNKVIFKKHCALSGPKINHELSMPVTKTLNEKSFQVVVISDNNLSDSQDDETHVKTEPNVASDSDAAEKAGPSQNPINTAQEKKDGNTTKSVNPSTKQYVAKPIDKSEEILGILRSQFKDLLETLKQRENLKNKSEVQTFFRAEYGKSVENFLEVKKVKKLMKLSDSVCQIRVGGSAIGTGFLLFNRFILTNAHVIGKSIDLTTVNFSQYTAVFDYEDMDIDSMDSQIKRIPFKQLTAYSYGNVESGRYLDYALLELDADDEIAEYPELLSFYSPNLPINSGQICIVGHPHEGVKKMDPCFIIEKEKRLEAENKHKSKNIHLIQVMTQKSVEEKWDFFDNQITYDSCFFHGSSGSPVFDVDCNLIGIHTGGYEYKKKQKKP</sequence>
<comment type="caution">
    <text evidence="2">The sequence shown here is derived from an EMBL/GenBank/DDBJ whole genome shotgun (WGS) entry which is preliminary data.</text>
</comment>
<dbReference type="AlphaFoldDB" id="A0AAW2ARU2"/>
<name>A0AAW2ARU2_CULAL</name>
<evidence type="ECO:0000313" key="2">
    <source>
        <dbReference type="EMBL" id="KAK9975289.1"/>
    </source>
</evidence>
<dbReference type="InterPro" id="IPR009003">
    <property type="entry name" value="Peptidase_S1_PA"/>
</dbReference>